<evidence type="ECO:0000313" key="1">
    <source>
        <dbReference type="EMBL" id="OCB03917.1"/>
    </source>
</evidence>
<dbReference type="RefSeq" id="WP_065412516.1">
    <property type="nucleotide sequence ID" value="NZ_MASQ01000032.1"/>
</dbReference>
<proteinExistence type="predicted"/>
<gene>
    <name evidence="1" type="ORF">BBC27_05735</name>
</gene>
<accession>A0A1B9C1S1</accession>
<comment type="caution">
    <text evidence="1">The sequence shown here is derived from an EMBL/GenBank/DDBJ whole genome shotgun (WGS) entry which is preliminary data.</text>
</comment>
<evidence type="ECO:0000313" key="2">
    <source>
        <dbReference type="Proteomes" id="UP000093129"/>
    </source>
</evidence>
<organism evidence="1 2">
    <name type="scientific">Acidithiobacillus ferrivorans</name>
    <dbReference type="NCBI Taxonomy" id="160808"/>
    <lineage>
        <taxon>Bacteria</taxon>
        <taxon>Pseudomonadati</taxon>
        <taxon>Pseudomonadota</taxon>
        <taxon>Acidithiobacillia</taxon>
        <taxon>Acidithiobacillales</taxon>
        <taxon>Acidithiobacillaceae</taxon>
        <taxon>Acidithiobacillus</taxon>
    </lineage>
</organism>
<dbReference type="Proteomes" id="UP000093129">
    <property type="component" value="Unassembled WGS sequence"/>
</dbReference>
<dbReference type="AlphaFoldDB" id="A0A1B9C1S1"/>
<protein>
    <submittedName>
        <fullName evidence="1">Uncharacterized protein</fullName>
    </submittedName>
</protein>
<sequence length="89" mass="9870">MSEARKYLNTSDECVSDILRLATKALACAYQTTYDMPKDLPDGWIGIRVDILPERLTGKPTGDANAELQRLLNVAPWTKTWNASKGEAT</sequence>
<reference evidence="1 2" key="1">
    <citation type="submission" date="2016-07" db="EMBL/GenBank/DDBJ databases">
        <title>Draft genome of a psychrotolerant acidophile Acidithiobacillus ferrivorans strain YL15.</title>
        <authorList>
            <person name="Peng T."/>
            <person name="Ma L."/>
            <person name="Nan M."/>
            <person name="An N."/>
            <person name="Wang M."/>
            <person name="Qiu G."/>
            <person name="Zeng W."/>
        </authorList>
    </citation>
    <scope>NUCLEOTIDE SEQUENCE [LARGE SCALE GENOMIC DNA]</scope>
    <source>
        <strain evidence="1 2">YL15</strain>
    </source>
</reference>
<dbReference type="EMBL" id="MASQ01000032">
    <property type="protein sequence ID" value="OCB03917.1"/>
    <property type="molecule type" value="Genomic_DNA"/>
</dbReference>
<name>A0A1B9C1S1_9PROT</name>